<feature type="transmembrane region" description="Helical" evidence="6">
    <location>
        <begin position="124"/>
        <end position="144"/>
    </location>
</feature>
<dbReference type="Proteomes" id="UP000638353">
    <property type="component" value="Unassembled WGS sequence"/>
</dbReference>
<keyword evidence="3 6" id="KW-0812">Transmembrane</keyword>
<feature type="transmembrane region" description="Helical" evidence="6">
    <location>
        <begin position="74"/>
        <end position="93"/>
    </location>
</feature>
<evidence type="ECO:0000256" key="4">
    <source>
        <dbReference type="ARBA" id="ARBA00022989"/>
    </source>
</evidence>
<reference evidence="7" key="1">
    <citation type="journal article" date="2014" name="Int. J. Syst. Evol. Microbiol.">
        <title>Complete genome sequence of Corynebacterium casei LMG S-19264T (=DSM 44701T), isolated from a smear-ripened cheese.</title>
        <authorList>
            <consortium name="US DOE Joint Genome Institute (JGI-PGF)"/>
            <person name="Walter F."/>
            <person name="Albersmeier A."/>
            <person name="Kalinowski J."/>
            <person name="Ruckert C."/>
        </authorList>
    </citation>
    <scope>NUCLEOTIDE SEQUENCE</scope>
    <source>
        <strain evidence="7">JCM 4637</strain>
    </source>
</reference>
<evidence type="ECO:0000256" key="1">
    <source>
        <dbReference type="ARBA" id="ARBA00004651"/>
    </source>
</evidence>
<keyword evidence="5 6" id="KW-0472">Membrane</keyword>
<dbReference type="PANTHER" id="PTHR30086:SF20">
    <property type="entry name" value="ARGININE EXPORTER PROTEIN ARGO-RELATED"/>
    <property type="match status" value="1"/>
</dbReference>
<dbReference type="GO" id="GO:0015171">
    <property type="term" value="F:amino acid transmembrane transporter activity"/>
    <property type="evidence" value="ECO:0007669"/>
    <property type="project" value="TreeGrafter"/>
</dbReference>
<keyword evidence="4 6" id="KW-1133">Transmembrane helix</keyword>
<dbReference type="InterPro" id="IPR001123">
    <property type="entry name" value="LeuE-type"/>
</dbReference>
<gene>
    <name evidence="7" type="ORF">GCM10010334_60200</name>
</gene>
<feature type="transmembrane region" description="Helical" evidence="6">
    <location>
        <begin position="194"/>
        <end position="212"/>
    </location>
</feature>
<comment type="subcellular location">
    <subcellularLocation>
        <location evidence="1">Cell membrane</location>
        <topology evidence="1">Multi-pass membrane protein</topology>
    </subcellularLocation>
</comment>
<evidence type="ECO:0000256" key="5">
    <source>
        <dbReference type="ARBA" id="ARBA00023136"/>
    </source>
</evidence>
<comment type="caution">
    <text evidence="7">The sequence shown here is derived from an EMBL/GenBank/DDBJ whole genome shotgun (WGS) entry which is preliminary data.</text>
</comment>
<sequence>MSELMAPALAGAAAGLGVAVPVGAMGVLLIQEGMRDRRSAVAAASAVAVVDLAYAAAATALGPLVAAALSGVEAWVRLVSAAVLMVIAVRGLWASRHPAAGSPAAGEATGSPAARKATGATRTFTRFAALTLVNPTTALYFAALTTAQGATLDGPGAGSLFVAGVFLASFCWQQLLVAAAGFAGARISPRVRAWTFRIGFGLVAVYAVKIALPLP</sequence>
<evidence type="ECO:0000256" key="2">
    <source>
        <dbReference type="ARBA" id="ARBA00022475"/>
    </source>
</evidence>
<evidence type="ECO:0000313" key="7">
    <source>
        <dbReference type="EMBL" id="GHD07545.1"/>
    </source>
</evidence>
<feature type="transmembrane region" description="Helical" evidence="6">
    <location>
        <begin position="156"/>
        <end position="182"/>
    </location>
</feature>
<dbReference type="Pfam" id="PF01810">
    <property type="entry name" value="LysE"/>
    <property type="match status" value="1"/>
</dbReference>
<dbReference type="AlphaFoldDB" id="A0A919CDM0"/>
<name>A0A919CDM0_9ACTN</name>
<organism evidence="7 8">
    <name type="scientific">Streptomyces finlayi</name>
    <dbReference type="NCBI Taxonomy" id="67296"/>
    <lineage>
        <taxon>Bacteria</taxon>
        <taxon>Bacillati</taxon>
        <taxon>Actinomycetota</taxon>
        <taxon>Actinomycetes</taxon>
        <taxon>Kitasatosporales</taxon>
        <taxon>Streptomycetaceae</taxon>
        <taxon>Streptomyces</taxon>
    </lineage>
</organism>
<dbReference type="GO" id="GO:0005886">
    <property type="term" value="C:plasma membrane"/>
    <property type="evidence" value="ECO:0007669"/>
    <property type="project" value="UniProtKB-SubCell"/>
</dbReference>
<dbReference type="EMBL" id="BMVC01000013">
    <property type="protein sequence ID" value="GHD07545.1"/>
    <property type="molecule type" value="Genomic_DNA"/>
</dbReference>
<protein>
    <submittedName>
        <fullName evidence="7">Lysine transporter LysE</fullName>
    </submittedName>
</protein>
<keyword evidence="2" id="KW-1003">Cell membrane</keyword>
<evidence type="ECO:0000313" key="8">
    <source>
        <dbReference type="Proteomes" id="UP000638353"/>
    </source>
</evidence>
<proteinExistence type="predicted"/>
<evidence type="ECO:0000256" key="6">
    <source>
        <dbReference type="SAM" id="Phobius"/>
    </source>
</evidence>
<dbReference type="PANTHER" id="PTHR30086">
    <property type="entry name" value="ARGININE EXPORTER PROTEIN ARGO"/>
    <property type="match status" value="1"/>
</dbReference>
<evidence type="ECO:0000256" key="3">
    <source>
        <dbReference type="ARBA" id="ARBA00022692"/>
    </source>
</evidence>
<feature type="transmembrane region" description="Helical" evidence="6">
    <location>
        <begin position="42"/>
        <end position="68"/>
    </location>
</feature>
<accession>A0A919CDM0</accession>
<reference evidence="7" key="2">
    <citation type="submission" date="2020-09" db="EMBL/GenBank/DDBJ databases">
        <authorList>
            <person name="Sun Q."/>
            <person name="Ohkuma M."/>
        </authorList>
    </citation>
    <scope>NUCLEOTIDE SEQUENCE</scope>
    <source>
        <strain evidence="7">JCM 4637</strain>
    </source>
</reference>
<dbReference type="RefSeq" id="WP_189822024.1">
    <property type="nucleotide sequence ID" value="NZ_BMVC01000013.1"/>
</dbReference>
<feature type="transmembrane region" description="Helical" evidence="6">
    <location>
        <begin position="6"/>
        <end position="30"/>
    </location>
</feature>